<feature type="domain" description="Carbamoyl-phosphate synthase small subunit N-terminal" evidence="12">
    <location>
        <begin position="19"/>
        <end position="158"/>
    </location>
</feature>
<dbReference type="EMBL" id="KF900713">
    <property type="protein sequence ID" value="AIF04636.1"/>
    <property type="molecule type" value="Genomic_DNA"/>
</dbReference>
<evidence type="ECO:0000256" key="6">
    <source>
        <dbReference type="ARBA" id="ARBA00022840"/>
    </source>
</evidence>
<dbReference type="UniPathway" id="UPA00068">
    <property type="reaction ID" value="UER00171"/>
</dbReference>
<dbReference type="CDD" id="cd01744">
    <property type="entry name" value="GATase1_CPSase"/>
    <property type="match status" value="1"/>
</dbReference>
<feature type="binding site" evidence="11">
    <location>
        <position position="320"/>
    </location>
    <ligand>
        <name>L-glutamine</name>
        <dbReference type="ChEBI" id="CHEBI:58359"/>
    </ligand>
</feature>
<feature type="binding site" evidence="11">
    <location>
        <position position="279"/>
    </location>
    <ligand>
        <name>L-glutamine</name>
        <dbReference type="ChEBI" id="CHEBI:58359"/>
    </ligand>
</feature>
<feature type="binding site" evidence="11">
    <location>
        <position position="322"/>
    </location>
    <ligand>
        <name>L-glutamine</name>
        <dbReference type="ChEBI" id="CHEBI:58359"/>
    </ligand>
</feature>
<accession>A0A075GKP8</accession>
<keyword evidence="8 11" id="KW-0665">Pyrimidine biosynthesis</keyword>
<dbReference type="InterPro" id="IPR002474">
    <property type="entry name" value="CarbamoylP_synth_ssu_N"/>
</dbReference>
<feature type="binding site" evidence="11">
    <location>
        <position position="323"/>
    </location>
    <ligand>
        <name>L-glutamine</name>
        <dbReference type="ChEBI" id="CHEBI:58359"/>
    </ligand>
</feature>
<dbReference type="GO" id="GO:0006526">
    <property type="term" value="P:L-arginine biosynthetic process"/>
    <property type="evidence" value="ECO:0007669"/>
    <property type="project" value="UniProtKB-UniRule"/>
</dbReference>
<proteinExistence type="inferred from homology"/>
<dbReference type="GO" id="GO:0004359">
    <property type="term" value="F:glutaminase activity"/>
    <property type="evidence" value="ECO:0007669"/>
    <property type="project" value="RHEA"/>
</dbReference>
<dbReference type="SMART" id="SM01097">
    <property type="entry name" value="CPSase_sm_chain"/>
    <property type="match status" value="1"/>
</dbReference>
<dbReference type="EC" id="6.3.5.5" evidence="11"/>
<reference evidence="13" key="1">
    <citation type="journal article" date="2014" name="Genome Biol. Evol.">
        <title>Pangenome evidence for extensive interdomain horizontal transfer affecting lineage core and shell genes in uncultured planktonic thaumarchaeota and euryarchaeota.</title>
        <authorList>
            <person name="Deschamps P."/>
            <person name="Zivanovic Y."/>
            <person name="Moreira D."/>
            <person name="Rodriguez-Valera F."/>
            <person name="Lopez-Garcia P."/>
        </authorList>
    </citation>
    <scope>NUCLEOTIDE SEQUENCE</scope>
</reference>
<feature type="binding site" evidence="11">
    <location>
        <position position="63"/>
    </location>
    <ligand>
        <name>L-glutamine</name>
        <dbReference type="ChEBI" id="CHEBI:58359"/>
    </ligand>
</feature>
<evidence type="ECO:0000256" key="1">
    <source>
        <dbReference type="ARBA" id="ARBA00004812"/>
    </source>
</evidence>
<gene>
    <name evidence="13" type="primary">CPA1</name>
    <name evidence="11 13" type="synonym">carA</name>
</gene>
<feature type="binding site" evidence="11">
    <location>
        <position position="250"/>
    </location>
    <ligand>
        <name>L-glutamine</name>
        <dbReference type="ChEBI" id="CHEBI:58359"/>
    </ligand>
</feature>
<evidence type="ECO:0000256" key="2">
    <source>
        <dbReference type="ARBA" id="ARBA00005077"/>
    </source>
</evidence>
<evidence type="ECO:0000259" key="12">
    <source>
        <dbReference type="SMART" id="SM01097"/>
    </source>
</evidence>
<dbReference type="NCBIfam" id="NF009475">
    <property type="entry name" value="PRK12838.1"/>
    <property type="match status" value="1"/>
</dbReference>
<feature type="active site" evidence="11">
    <location>
        <position position="365"/>
    </location>
</feature>
<evidence type="ECO:0000256" key="8">
    <source>
        <dbReference type="ARBA" id="ARBA00022975"/>
    </source>
</evidence>
<sequence length="392" mass="43278">MDHFSRVTITIKESKHVNKFGKLILSDGSVFDGMGFGYSGLTFGEIVFNTGMVGYTETLTDPSYSGQIVTLTYPLVGNYGVPDPTLEMDGVPKFFESDKIQARGLVVHELSLTASHWNLTMTLDEWLYKEKIQGISGIDTRELTKKLRESGVMMSALAVSDSEIDENDLKNKLKSAPNYNSEKFMDSVSTKKIEKFGNESENIVLIDTGTKNAIIRNIHDIGYNTVKVPWDTSIEEILKHKPKGVVISNGPGDPENCPETISTAKSLIQKNIPTLGICLGAQILAAAGGAQTYKLKYGHRGQNKPCVNLDNNQVYVTSQNHGYCINPDSLGSTEFDLWFSNVDDKTVEGIKHQNKKCIAVQFHPEASPGPYDCKFVFDELKNIMEEGKAGKT</sequence>
<dbReference type="Pfam" id="PF00117">
    <property type="entry name" value="GATase"/>
    <property type="match status" value="1"/>
</dbReference>
<evidence type="ECO:0000256" key="7">
    <source>
        <dbReference type="ARBA" id="ARBA00022962"/>
    </source>
</evidence>
<name>A0A075GKP8_9ARCH</name>
<dbReference type="Gene3D" id="3.40.50.880">
    <property type="match status" value="1"/>
</dbReference>
<keyword evidence="11" id="KW-0028">Amino-acid biosynthesis</keyword>
<keyword evidence="11" id="KW-0055">Arginine biosynthesis</keyword>
<dbReference type="GO" id="GO:0004088">
    <property type="term" value="F:carbamoyl-phosphate synthase (glutamine-hydrolyzing) activity"/>
    <property type="evidence" value="ECO:0007669"/>
    <property type="project" value="UniProtKB-UniRule"/>
</dbReference>
<dbReference type="AlphaFoldDB" id="A0A075GKP8"/>
<dbReference type="SUPFAM" id="SSF52317">
    <property type="entry name" value="Class I glutamine amidotransferase-like"/>
    <property type="match status" value="1"/>
</dbReference>
<comment type="function">
    <text evidence="11">Small subunit of the glutamine-dependent carbamoyl phosphate synthetase (CPSase). CPSase catalyzes the formation of carbamoyl phosphate from the ammonia moiety of glutamine, carbonate, and phosphate donated by ATP, constituting the first step of 2 biosynthetic pathways, one leading to arginine and/or urea and the other to pyrimidine nucleotides. The small subunit (glutamine amidotransferase) binds and cleaves glutamine to supply the large subunit with the substrate ammonia.</text>
</comment>
<evidence type="ECO:0000256" key="3">
    <source>
        <dbReference type="ARBA" id="ARBA00007800"/>
    </source>
</evidence>
<dbReference type="InterPro" id="IPR050472">
    <property type="entry name" value="Anth_synth/Amidotransfase"/>
</dbReference>
<dbReference type="PANTHER" id="PTHR43418:SF7">
    <property type="entry name" value="CARBAMOYL-PHOSPHATE SYNTHASE SMALL CHAIN"/>
    <property type="match status" value="1"/>
</dbReference>
<protein>
    <recommendedName>
        <fullName evidence="11">Carbamoyl phosphate synthase small chain</fullName>
        <ecNumber evidence="11">6.3.5.5</ecNumber>
    </recommendedName>
    <alternativeName>
        <fullName evidence="11">Carbamoyl phosphate synthetase glutamine chain</fullName>
    </alternativeName>
</protein>
<comment type="pathway">
    <text evidence="1 11">Pyrimidine metabolism; UMP biosynthesis via de novo pathway; (S)-dihydroorotate from bicarbonate: step 1/3.</text>
</comment>
<dbReference type="SUPFAM" id="SSF52021">
    <property type="entry name" value="Carbamoyl phosphate synthetase, small subunit N-terminal domain"/>
    <property type="match status" value="1"/>
</dbReference>
<keyword evidence="7 11" id="KW-0315">Glutamine amidotransferase</keyword>
<keyword evidence="6 11" id="KW-0067">ATP-binding</keyword>
<feature type="active site" description="Nucleophile" evidence="11">
    <location>
        <position position="278"/>
    </location>
</feature>
<evidence type="ECO:0000256" key="11">
    <source>
        <dbReference type="HAMAP-Rule" id="MF_01209"/>
    </source>
</evidence>
<dbReference type="InterPro" id="IPR036480">
    <property type="entry name" value="CarbP_synth_ssu_N_sf"/>
</dbReference>
<evidence type="ECO:0000256" key="10">
    <source>
        <dbReference type="ARBA" id="ARBA00049285"/>
    </source>
</evidence>
<dbReference type="HAMAP" id="MF_01209">
    <property type="entry name" value="CPSase_S_chain"/>
    <property type="match status" value="1"/>
</dbReference>
<keyword evidence="4 11" id="KW-0436">Ligase</keyword>
<dbReference type="FunFam" id="3.50.30.20:FF:000001">
    <property type="entry name" value="Carbamoyl-phosphate synthase small chain"/>
    <property type="match status" value="1"/>
</dbReference>
<dbReference type="PROSITE" id="PS51273">
    <property type="entry name" value="GATASE_TYPE_1"/>
    <property type="match status" value="1"/>
</dbReference>
<dbReference type="GO" id="GO:0005524">
    <property type="term" value="F:ATP binding"/>
    <property type="evidence" value="ECO:0007669"/>
    <property type="project" value="UniProtKB-UniRule"/>
</dbReference>
<evidence type="ECO:0000256" key="4">
    <source>
        <dbReference type="ARBA" id="ARBA00022598"/>
    </source>
</evidence>
<dbReference type="InterPro" id="IPR017926">
    <property type="entry name" value="GATASE"/>
</dbReference>
<evidence type="ECO:0000256" key="9">
    <source>
        <dbReference type="ARBA" id="ARBA00048816"/>
    </source>
</evidence>
<dbReference type="GO" id="GO:0006541">
    <property type="term" value="P:glutamine metabolic process"/>
    <property type="evidence" value="ECO:0007669"/>
    <property type="project" value="InterPro"/>
</dbReference>
<dbReference type="InterPro" id="IPR006274">
    <property type="entry name" value="CarbamoylP_synth_ssu"/>
</dbReference>
<feature type="region of interest" description="CPSase" evidence="11">
    <location>
        <begin position="1"/>
        <end position="203"/>
    </location>
</feature>
<dbReference type="PANTHER" id="PTHR43418">
    <property type="entry name" value="MULTIFUNCTIONAL TRYPTOPHAN BIOSYNTHESIS PROTEIN-RELATED"/>
    <property type="match status" value="1"/>
</dbReference>
<comment type="pathway">
    <text evidence="2 11">Amino-acid biosynthesis; L-arginine biosynthesis; carbamoyl phosphate from bicarbonate: step 1/1.</text>
</comment>
<comment type="similarity">
    <text evidence="3 11">Belongs to the CarA family.</text>
</comment>
<dbReference type="Pfam" id="PF00988">
    <property type="entry name" value="CPSase_sm_chain"/>
    <property type="match status" value="1"/>
</dbReference>
<dbReference type="InterPro" id="IPR029062">
    <property type="entry name" value="Class_I_gatase-like"/>
</dbReference>
<dbReference type="NCBIfam" id="TIGR01368">
    <property type="entry name" value="CPSaseIIsmall"/>
    <property type="match status" value="1"/>
</dbReference>
<dbReference type="PRINTS" id="PR00096">
    <property type="entry name" value="GATASE"/>
</dbReference>
<comment type="subunit">
    <text evidence="11">Composed of two chains; the small (or glutamine) chain promotes the hydrolysis of glutamine to ammonia, which is used by the large (or ammonia) chain to synthesize carbamoyl phosphate. Tetramer of heterodimers (alpha,beta)4.</text>
</comment>
<feature type="binding site" evidence="11">
    <location>
        <position position="252"/>
    </location>
    <ligand>
        <name>L-glutamine</name>
        <dbReference type="ChEBI" id="CHEBI:58359"/>
    </ligand>
</feature>
<comment type="catalytic activity">
    <reaction evidence="10 11">
        <text>L-glutamine + H2O = L-glutamate + NH4(+)</text>
        <dbReference type="Rhea" id="RHEA:15889"/>
        <dbReference type="ChEBI" id="CHEBI:15377"/>
        <dbReference type="ChEBI" id="CHEBI:28938"/>
        <dbReference type="ChEBI" id="CHEBI:29985"/>
        <dbReference type="ChEBI" id="CHEBI:58359"/>
    </reaction>
</comment>
<evidence type="ECO:0000313" key="13">
    <source>
        <dbReference type="EMBL" id="AIF04636.1"/>
    </source>
</evidence>
<feature type="active site" evidence="11">
    <location>
        <position position="363"/>
    </location>
</feature>
<dbReference type="InterPro" id="IPR035686">
    <property type="entry name" value="CPSase_GATase1"/>
</dbReference>
<feature type="binding site" evidence="11">
    <location>
        <position position="282"/>
    </location>
    <ligand>
        <name>L-glutamine</name>
        <dbReference type="ChEBI" id="CHEBI:58359"/>
    </ligand>
</feature>
<keyword evidence="5 11" id="KW-0547">Nucleotide-binding</keyword>
<dbReference type="PRINTS" id="PR00099">
    <property type="entry name" value="CPSGATASE"/>
</dbReference>
<dbReference type="GO" id="GO:0006207">
    <property type="term" value="P:'de novo' pyrimidine nucleobase biosynthetic process"/>
    <property type="evidence" value="ECO:0007669"/>
    <property type="project" value="InterPro"/>
</dbReference>
<dbReference type="GO" id="GO:0044205">
    <property type="term" value="P:'de novo' UMP biosynthetic process"/>
    <property type="evidence" value="ECO:0007669"/>
    <property type="project" value="UniProtKB-UniRule"/>
</dbReference>
<evidence type="ECO:0000256" key="5">
    <source>
        <dbReference type="ARBA" id="ARBA00022741"/>
    </source>
</evidence>
<dbReference type="UniPathway" id="UPA00070">
    <property type="reaction ID" value="UER00115"/>
</dbReference>
<dbReference type="Gene3D" id="3.50.30.20">
    <property type="entry name" value="Carbamoyl-phosphate synthase small subunit, N-terminal domain"/>
    <property type="match status" value="1"/>
</dbReference>
<dbReference type="PRINTS" id="PR00097">
    <property type="entry name" value="ANTSNTHASEII"/>
</dbReference>
<comment type="catalytic activity">
    <reaction evidence="9 11">
        <text>hydrogencarbonate + L-glutamine + 2 ATP + H2O = carbamoyl phosphate + L-glutamate + 2 ADP + phosphate + 2 H(+)</text>
        <dbReference type="Rhea" id="RHEA:18633"/>
        <dbReference type="ChEBI" id="CHEBI:15377"/>
        <dbReference type="ChEBI" id="CHEBI:15378"/>
        <dbReference type="ChEBI" id="CHEBI:17544"/>
        <dbReference type="ChEBI" id="CHEBI:29985"/>
        <dbReference type="ChEBI" id="CHEBI:30616"/>
        <dbReference type="ChEBI" id="CHEBI:43474"/>
        <dbReference type="ChEBI" id="CHEBI:58228"/>
        <dbReference type="ChEBI" id="CHEBI:58359"/>
        <dbReference type="ChEBI" id="CHEBI:456216"/>
        <dbReference type="EC" id="6.3.5.5"/>
    </reaction>
</comment>
<organism evidence="13">
    <name type="scientific">uncultured marine thaumarchaeote KM3_175_E11</name>
    <dbReference type="NCBI Taxonomy" id="1456055"/>
    <lineage>
        <taxon>Archaea</taxon>
        <taxon>Nitrososphaerota</taxon>
        <taxon>environmental samples</taxon>
    </lineage>
</organism>